<evidence type="ECO:0000259" key="1">
    <source>
        <dbReference type="Pfam" id="PF13391"/>
    </source>
</evidence>
<keyword evidence="3" id="KW-1185">Reference proteome</keyword>
<dbReference type="InterPro" id="IPR003615">
    <property type="entry name" value="HNH_nuc"/>
</dbReference>
<dbReference type="Pfam" id="PF13391">
    <property type="entry name" value="HNH_2"/>
    <property type="match status" value="1"/>
</dbReference>
<dbReference type="EMBL" id="JABEND010000005">
    <property type="protein sequence ID" value="NNG36045.1"/>
    <property type="molecule type" value="Genomic_DNA"/>
</dbReference>
<dbReference type="AlphaFoldDB" id="A0A849A698"/>
<proteinExistence type="predicted"/>
<dbReference type="Proteomes" id="UP000562984">
    <property type="component" value="Unassembled WGS sequence"/>
</dbReference>
<dbReference type="GO" id="GO:0004519">
    <property type="term" value="F:endonuclease activity"/>
    <property type="evidence" value="ECO:0007669"/>
    <property type="project" value="UniProtKB-KW"/>
</dbReference>
<evidence type="ECO:0000313" key="2">
    <source>
        <dbReference type="EMBL" id="NNG36045.1"/>
    </source>
</evidence>
<keyword evidence="2" id="KW-0255">Endonuclease</keyword>
<protein>
    <submittedName>
        <fullName evidence="2">HNH endonuclease</fullName>
    </submittedName>
</protein>
<name>A0A849A698_9ACTN</name>
<gene>
    <name evidence="2" type="ORF">HKD39_10030</name>
</gene>
<feature type="domain" description="HNH nuclease" evidence="1">
    <location>
        <begin position="179"/>
        <end position="228"/>
    </location>
</feature>
<keyword evidence="2" id="KW-0378">Hydrolase</keyword>
<accession>A0A849A698</accession>
<evidence type="ECO:0000313" key="3">
    <source>
        <dbReference type="Proteomes" id="UP000562984"/>
    </source>
</evidence>
<keyword evidence="2" id="KW-0540">Nuclease</keyword>
<sequence length="288" mass="32805">MDWLARRTADGCDALSTDEIADFEFQGVAFRLMDRQLGIRKPKELVAALSIRTVWRRNEQVRPYDDAVGADGFLRYKWRGKDGNHFENRALRHAMNKRAPLIWFWGVGPAQYKPIYPVYLIGEEPDSHQFVVATDGLQSMQPESVIEETLRRYVRAEVMRRLHQPVFRSMVMRAYEYRCSVCALAHAVLLDAAHIVADRHELGGAAVRNGLAMCKIHHAAYDAGILGVTPDLDIQIRSDILVEIDGPLLEHGLKRLHGQRLRALPRSRSEWPNPDLLALHHESFARGA</sequence>
<comment type="caution">
    <text evidence="2">The sequence shown here is derived from an EMBL/GenBank/DDBJ whole genome shotgun (WGS) entry which is preliminary data.</text>
</comment>
<reference evidence="2 3" key="1">
    <citation type="submission" date="2020-05" db="EMBL/GenBank/DDBJ databases">
        <title>Nakamurella sp. DB0629 isolated from air conditioner.</title>
        <authorList>
            <person name="Kim D.H."/>
            <person name="Kim D.-U."/>
        </authorList>
    </citation>
    <scope>NUCLEOTIDE SEQUENCE [LARGE SCALE GENOMIC DNA]</scope>
    <source>
        <strain evidence="2 3">DB0629</strain>
    </source>
</reference>
<organism evidence="2 3">
    <name type="scientific">Nakamurella aerolata</name>
    <dbReference type="NCBI Taxonomy" id="1656892"/>
    <lineage>
        <taxon>Bacteria</taxon>
        <taxon>Bacillati</taxon>
        <taxon>Actinomycetota</taxon>
        <taxon>Actinomycetes</taxon>
        <taxon>Nakamurellales</taxon>
        <taxon>Nakamurellaceae</taxon>
        <taxon>Nakamurella</taxon>
    </lineage>
</organism>